<accession>E3MUN3</accession>
<protein>
    <submittedName>
        <fullName evidence="2">Uncharacterized protein</fullName>
    </submittedName>
</protein>
<evidence type="ECO:0000313" key="3">
    <source>
        <dbReference type="Proteomes" id="UP000008281"/>
    </source>
</evidence>
<dbReference type="eggNOG" id="ENOG502TK4H">
    <property type="taxonomic scope" value="Eukaryota"/>
</dbReference>
<evidence type="ECO:0000256" key="1">
    <source>
        <dbReference type="SAM" id="SignalP"/>
    </source>
</evidence>
<dbReference type="Proteomes" id="UP000008281">
    <property type="component" value="Unassembled WGS sequence"/>
</dbReference>
<feature type="signal peptide" evidence="1">
    <location>
        <begin position="1"/>
        <end position="20"/>
    </location>
</feature>
<organism evidence="3">
    <name type="scientific">Caenorhabditis remanei</name>
    <name type="common">Caenorhabditis vulgaris</name>
    <dbReference type="NCBI Taxonomy" id="31234"/>
    <lineage>
        <taxon>Eukaryota</taxon>
        <taxon>Metazoa</taxon>
        <taxon>Ecdysozoa</taxon>
        <taxon>Nematoda</taxon>
        <taxon>Chromadorea</taxon>
        <taxon>Rhabditida</taxon>
        <taxon>Rhabditina</taxon>
        <taxon>Rhabditomorpha</taxon>
        <taxon>Rhabditoidea</taxon>
        <taxon>Rhabditidae</taxon>
        <taxon>Peloderinae</taxon>
        <taxon>Caenorhabditis</taxon>
    </lineage>
</organism>
<gene>
    <name evidence="2" type="ORF">CRE_21383</name>
</gene>
<keyword evidence="3" id="KW-1185">Reference proteome</keyword>
<proteinExistence type="predicted"/>
<dbReference type="InterPro" id="IPR003326">
    <property type="entry name" value="TRA-1_regulated"/>
</dbReference>
<sequence>MNWFIILSLFFIWNIQECHCCMKWKRSADDCEGSDIADLLDEKADRSNIPITEKVGCVRNITCNADINTYVAIFLNASEIVLPDHVPLNLANKKWYVTKYPQGLSYYPKDSTELKFITGDLDGKRSQIMKIFW</sequence>
<dbReference type="InParanoid" id="E3MUN3"/>
<name>E3MUN3_CAERE</name>
<evidence type="ECO:0000313" key="2">
    <source>
        <dbReference type="EMBL" id="EFP09918.1"/>
    </source>
</evidence>
<dbReference type="Pfam" id="PF02343">
    <property type="entry name" value="TRA-1_regulated"/>
    <property type="match status" value="2"/>
</dbReference>
<dbReference type="HOGENOM" id="CLU_105165_2_0_1"/>
<dbReference type="EMBL" id="DS268480">
    <property type="protein sequence ID" value="EFP09918.1"/>
    <property type="molecule type" value="Genomic_DNA"/>
</dbReference>
<reference evidence="2" key="1">
    <citation type="submission" date="2007-07" db="EMBL/GenBank/DDBJ databases">
        <title>PCAP assembly of the Caenorhabditis remanei genome.</title>
        <authorList>
            <consortium name="The Caenorhabditis remanei Sequencing Consortium"/>
            <person name="Wilson R.K."/>
        </authorList>
    </citation>
    <scope>NUCLEOTIDE SEQUENCE [LARGE SCALE GENOMIC DNA]</scope>
    <source>
        <strain evidence="2">PB4641</strain>
    </source>
</reference>
<keyword evidence="1" id="KW-0732">Signal</keyword>
<dbReference type="AlphaFoldDB" id="E3MUN3"/>
<feature type="chain" id="PRO_5003177693" evidence="1">
    <location>
        <begin position="21"/>
        <end position="133"/>
    </location>
</feature>